<dbReference type="RefSeq" id="WP_013780060.1">
    <property type="nucleotide sequence ID" value="NC_015520.1"/>
</dbReference>
<sequence length="593" mass="64778">MKVFNCDVLVIGGGGAALRAAIAAKERYPETSVLLITKGTLGKSGTTANARSDRMAFHATLEHTLPGGPDAWKYHADDIYRIGGMVSDYDLAEILAKNSAEAFYYLDRLGVPFVKKNGLPVQFLTDGSIYPRACYTGPDTAIDIEKALLNRFLELGMPFKDHSMIYKLAVNRHGICGAFGVTEDDDVFAVNTSSIVMVTGGAGRIYKDNVFPKGATGDGYALALECGAPLVNMEFIQIGLCSRTTKLACSGSMMRAVPRFIDEEGHEFLPDYIPDDDIYDIVFQKGASWPLSYEHPSHVIDIAVFKEINAGHKVYLDFSKNPVGFDFSHLSPDNRKRYDDEIQIPGMKGNRNDNPLARLKEINPNAVQWLKSRGIDLESGQKLEIMPAAQHFQGGIKIRTNADTPIAGLFAAGECAGGQHGANRPGGNSLLDGQVFGKIAGEAAAARSQTIKPPALGSSWLERQQLHTKALKEMRSDISLSEQLDAVQQIMNRQASVMRTGDGLADALSKINKLTDIKPDMKGQSLYGYFEVKNSIMTAIAVLLSASARKESRGPHLYFNSMDDLIPLPSLPEYQHYFTVSYGQNGWHVGKGR</sequence>
<dbReference type="eggNOG" id="COG1053">
    <property type="taxonomic scope" value="Bacteria"/>
</dbReference>
<dbReference type="Proteomes" id="UP000008457">
    <property type="component" value="Chromosome"/>
</dbReference>
<feature type="domain" description="FAD-dependent oxidoreductase 2 FAD-binding" evidence="3">
    <location>
        <begin position="7"/>
        <end position="430"/>
    </location>
</feature>
<dbReference type="Gene3D" id="3.90.700.10">
    <property type="entry name" value="Succinate dehydrogenase/fumarate reductase flavoprotein, catalytic domain"/>
    <property type="match status" value="1"/>
</dbReference>
<keyword evidence="6" id="KW-1185">Reference proteome</keyword>
<dbReference type="InterPro" id="IPR037099">
    <property type="entry name" value="Fum_R/Succ_DH_flav-like_C_sf"/>
</dbReference>
<dbReference type="GO" id="GO:0005886">
    <property type="term" value="C:plasma membrane"/>
    <property type="evidence" value="ECO:0007669"/>
    <property type="project" value="TreeGrafter"/>
</dbReference>
<dbReference type="SUPFAM" id="SSF51905">
    <property type="entry name" value="FAD/NAD(P)-binding domain"/>
    <property type="match status" value="1"/>
</dbReference>
<dbReference type="GO" id="GO:0009061">
    <property type="term" value="P:anaerobic respiration"/>
    <property type="evidence" value="ECO:0007669"/>
    <property type="project" value="TreeGrafter"/>
</dbReference>
<dbReference type="Gene3D" id="3.50.50.60">
    <property type="entry name" value="FAD/NAD(P)-binding domain"/>
    <property type="match status" value="1"/>
</dbReference>
<dbReference type="InterPro" id="IPR036188">
    <property type="entry name" value="FAD/NAD-bd_sf"/>
</dbReference>
<name>F3ZYA2_MAHA5</name>
<dbReference type="EMBL" id="CP002360">
    <property type="protein sequence ID" value="AEE95627.1"/>
    <property type="molecule type" value="Genomic_DNA"/>
</dbReference>
<gene>
    <name evidence="5" type="ordered locus">Mahau_0411</name>
</gene>
<dbReference type="KEGG" id="mas:Mahau_0411"/>
<dbReference type="InterPro" id="IPR003953">
    <property type="entry name" value="FAD-dep_OxRdtase_2_FAD-bd"/>
</dbReference>
<evidence type="ECO:0000256" key="2">
    <source>
        <dbReference type="ARBA" id="ARBA00023002"/>
    </source>
</evidence>
<organism evidence="5 6">
    <name type="scientific">Mahella australiensis (strain DSM 15567 / CIP 107919 / 50-1 BON)</name>
    <dbReference type="NCBI Taxonomy" id="697281"/>
    <lineage>
        <taxon>Bacteria</taxon>
        <taxon>Bacillati</taxon>
        <taxon>Bacillota</taxon>
        <taxon>Clostridia</taxon>
        <taxon>Thermoanaerobacterales</taxon>
        <taxon>Thermoanaerobacterales Family IV. Incertae Sedis</taxon>
        <taxon>Mahella</taxon>
    </lineage>
</organism>
<dbReference type="PANTHER" id="PTHR11632">
    <property type="entry name" value="SUCCINATE DEHYDROGENASE 2 FLAVOPROTEIN SUBUNIT"/>
    <property type="match status" value="1"/>
</dbReference>
<dbReference type="Pfam" id="PF02910">
    <property type="entry name" value="Succ_DH_flav_C"/>
    <property type="match status" value="1"/>
</dbReference>
<dbReference type="InterPro" id="IPR027477">
    <property type="entry name" value="Succ_DH/fumarate_Rdtase_cat_sf"/>
</dbReference>
<evidence type="ECO:0000259" key="3">
    <source>
        <dbReference type="Pfam" id="PF00890"/>
    </source>
</evidence>
<dbReference type="GO" id="GO:0000104">
    <property type="term" value="F:succinate dehydrogenase activity"/>
    <property type="evidence" value="ECO:0007669"/>
    <property type="project" value="TreeGrafter"/>
</dbReference>
<evidence type="ECO:0000313" key="6">
    <source>
        <dbReference type="Proteomes" id="UP000008457"/>
    </source>
</evidence>
<dbReference type="PANTHER" id="PTHR11632:SF51">
    <property type="entry name" value="SUCCINATE DEHYDROGENASE [UBIQUINONE] FLAVOPROTEIN SUBUNIT, MITOCHONDRIAL"/>
    <property type="match status" value="1"/>
</dbReference>
<dbReference type="InterPro" id="IPR030664">
    <property type="entry name" value="SdhA/FrdA/AprA"/>
</dbReference>
<keyword evidence="1" id="KW-0285">Flavoprotein</keyword>
<evidence type="ECO:0000259" key="4">
    <source>
        <dbReference type="Pfam" id="PF02910"/>
    </source>
</evidence>
<feature type="domain" description="Fumarate reductase/succinate dehydrogenase flavoprotein-like C-terminal" evidence="4">
    <location>
        <begin position="486"/>
        <end position="557"/>
    </location>
</feature>
<dbReference type="GO" id="GO:0009055">
    <property type="term" value="F:electron transfer activity"/>
    <property type="evidence" value="ECO:0007669"/>
    <property type="project" value="TreeGrafter"/>
</dbReference>
<reference evidence="6" key="1">
    <citation type="submission" date="2010-11" db="EMBL/GenBank/DDBJ databases">
        <title>The complete genome of Mahella australiensis DSM 15567.</title>
        <authorList>
            <consortium name="US DOE Joint Genome Institute (JGI-PGF)"/>
            <person name="Lucas S."/>
            <person name="Copeland A."/>
            <person name="Lapidus A."/>
            <person name="Bruce D."/>
            <person name="Goodwin L."/>
            <person name="Pitluck S."/>
            <person name="Kyrpides N."/>
            <person name="Mavromatis K."/>
            <person name="Pagani I."/>
            <person name="Ivanova N."/>
            <person name="Teshima H."/>
            <person name="Brettin T."/>
            <person name="Detter J.C."/>
            <person name="Han C."/>
            <person name="Tapia R."/>
            <person name="Land M."/>
            <person name="Hauser L."/>
            <person name="Markowitz V."/>
            <person name="Cheng J.-F."/>
            <person name="Hugenholtz P."/>
            <person name="Woyke T."/>
            <person name="Wu D."/>
            <person name="Spring S."/>
            <person name="Pukall R."/>
            <person name="Steenblock K."/>
            <person name="Schneider S."/>
            <person name="Klenk H.-P."/>
            <person name="Eisen J.A."/>
        </authorList>
    </citation>
    <scope>NUCLEOTIDE SEQUENCE [LARGE SCALE GENOMIC DNA]</scope>
    <source>
        <strain evidence="6">DSM 15567 / CIP 107919 / 50-1 BON</strain>
    </source>
</reference>
<protein>
    <submittedName>
        <fullName evidence="5">Fumarate reductase/succinate dehydrogenase flavoprotein domain protein</fullName>
    </submittedName>
</protein>
<dbReference type="SUPFAM" id="SSF46977">
    <property type="entry name" value="Succinate dehydrogenase/fumarate reductase flavoprotein C-terminal domain"/>
    <property type="match status" value="1"/>
</dbReference>
<dbReference type="GO" id="GO:0050660">
    <property type="term" value="F:flavin adenine dinucleotide binding"/>
    <property type="evidence" value="ECO:0007669"/>
    <property type="project" value="TreeGrafter"/>
</dbReference>
<dbReference type="Pfam" id="PF00890">
    <property type="entry name" value="FAD_binding_2"/>
    <property type="match status" value="1"/>
</dbReference>
<evidence type="ECO:0000313" key="5">
    <source>
        <dbReference type="EMBL" id="AEE95627.1"/>
    </source>
</evidence>
<dbReference type="HOGENOM" id="CLU_014312_8_1_9"/>
<dbReference type="STRING" id="697281.Mahau_0411"/>
<proteinExistence type="predicted"/>
<accession>F3ZYA2</accession>
<dbReference type="Gene3D" id="1.20.58.100">
    <property type="entry name" value="Fumarate reductase/succinate dehydrogenase flavoprotein-like, C-terminal domain"/>
    <property type="match status" value="1"/>
</dbReference>
<dbReference type="InterPro" id="IPR015939">
    <property type="entry name" value="Fum_Rdtase/Succ_DH_flav-like_C"/>
</dbReference>
<keyword evidence="2" id="KW-0560">Oxidoreductase</keyword>
<dbReference type="PRINTS" id="PR00368">
    <property type="entry name" value="FADPNR"/>
</dbReference>
<reference evidence="5 6" key="2">
    <citation type="journal article" date="2011" name="Stand. Genomic Sci.">
        <title>Complete genome sequence of Mahella australiensis type strain (50-1 BON).</title>
        <authorList>
            <person name="Sikorski J."/>
            <person name="Teshima H."/>
            <person name="Nolan M."/>
            <person name="Lucas S."/>
            <person name="Hammon N."/>
            <person name="Deshpande S."/>
            <person name="Cheng J.F."/>
            <person name="Pitluck S."/>
            <person name="Liolios K."/>
            <person name="Pagani I."/>
            <person name="Ivanova N."/>
            <person name="Huntemann M."/>
            <person name="Mavromatis K."/>
            <person name="Ovchinikova G."/>
            <person name="Pati A."/>
            <person name="Tapia R."/>
            <person name="Han C."/>
            <person name="Goodwin L."/>
            <person name="Chen A."/>
            <person name="Palaniappan K."/>
            <person name="Land M."/>
            <person name="Hauser L."/>
            <person name="Ngatchou-Djao O.D."/>
            <person name="Rohde M."/>
            <person name="Pukall R."/>
            <person name="Spring S."/>
            <person name="Abt B."/>
            <person name="Goker M."/>
            <person name="Detter J.C."/>
            <person name="Woyke T."/>
            <person name="Bristow J."/>
            <person name="Markowitz V."/>
            <person name="Hugenholtz P."/>
            <person name="Eisen J.A."/>
            <person name="Kyrpides N.C."/>
            <person name="Klenk H.P."/>
            <person name="Lapidus A."/>
        </authorList>
    </citation>
    <scope>NUCLEOTIDE SEQUENCE [LARGE SCALE GENOMIC DNA]</scope>
    <source>
        <strain evidence="6">DSM 15567 / CIP 107919 / 50-1 BON</strain>
    </source>
</reference>
<dbReference type="AlphaFoldDB" id="F3ZYA2"/>
<dbReference type="GO" id="GO:0033765">
    <property type="term" value="F:steroid dehydrogenase activity, acting on the CH-CH group of donors"/>
    <property type="evidence" value="ECO:0007669"/>
    <property type="project" value="UniProtKB-ARBA"/>
</dbReference>
<dbReference type="PIRSF" id="PIRSF000171">
    <property type="entry name" value="SDHA_APRA_LASPO"/>
    <property type="match status" value="1"/>
</dbReference>
<evidence type="ECO:0000256" key="1">
    <source>
        <dbReference type="ARBA" id="ARBA00022630"/>
    </source>
</evidence>